<dbReference type="EMBL" id="CAEKDK010000008">
    <property type="protein sequence ID" value="CAB4289575.1"/>
    <property type="molecule type" value="Genomic_DNA"/>
</dbReference>
<evidence type="ECO:0000256" key="1">
    <source>
        <dbReference type="ARBA" id="ARBA00023117"/>
    </source>
</evidence>
<protein>
    <recommendedName>
        <fullName evidence="4">Bromo domain-containing protein</fullName>
    </recommendedName>
</protein>
<dbReference type="SUPFAM" id="SSF47370">
    <property type="entry name" value="Bromodomain"/>
    <property type="match status" value="1"/>
</dbReference>
<reference evidence="5 6" key="1">
    <citation type="submission" date="2020-05" db="EMBL/GenBank/DDBJ databases">
        <authorList>
            <person name="Campoy J."/>
            <person name="Schneeberger K."/>
            <person name="Spophaly S."/>
        </authorList>
    </citation>
    <scope>NUCLEOTIDE SEQUENCE [LARGE SCALE GENOMIC DNA]</scope>
    <source>
        <strain evidence="5">PruArmRojPasFocal</strain>
    </source>
</reference>
<dbReference type="PANTHER" id="PTHR46136:SF19">
    <property type="entry name" value="TRANSCRIPTION FACTOR GTE12"/>
    <property type="match status" value="1"/>
</dbReference>
<sequence length="479" mass="53753">MAWSAIKRRQLEDDFGSFEFQFQTQKRIRSSRVSETQRNVAVEEKSTVGLPLRKGFASSATKNADPESEDLGFDEICQTQKRKRSSRVSETQRNVAVEKKSTVGLPLCMGLASSATKNANPESEEGFHEICQTQKRKRSSGVSETQRNVAVEEKSTVGLPLGKFKGLASSASKETLDCSKVLDSLMNLGHASYFNKPVVDPVAENLPGYFDEIWRPMDLGTVKSKLERGVYSSADDFAADIRLIFSNAFRYFPLGSRNRAAAKHLSGVFETHWKEAEEKMSNAACPPPTPPLPKRRPNGKSSSACRVLIQSQEVVGVSDSHSVKSTKDDDLGTLVHHAMYQATDNLSPRKARRIQSLKMRFSGTIRKANKILKGLPDSPPRRKLMHRMDQRELARHAVLNMEKSVQFEDPLRDLKQLEILCGCGSERVYLGLPLKHLGLYLKEDDELQGQDEEAFLNADQEEGEICWRESDWEEGEIRS</sequence>
<evidence type="ECO:0000313" key="5">
    <source>
        <dbReference type="EMBL" id="CAB4289575.1"/>
    </source>
</evidence>
<feature type="region of interest" description="Disordered" evidence="3">
    <location>
        <begin position="54"/>
        <end position="73"/>
    </location>
</feature>
<dbReference type="InterPro" id="IPR052442">
    <property type="entry name" value="Env_Response_Regulator"/>
</dbReference>
<dbReference type="PANTHER" id="PTHR46136">
    <property type="entry name" value="TRANSCRIPTION FACTOR GTE8"/>
    <property type="match status" value="1"/>
</dbReference>
<evidence type="ECO:0000313" key="6">
    <source>
        <dbReference type="Proteomes" id="UP000507222"/>
    </source>
</evidence>
<proteinExistence type="predicted"/>
<dbReference type="InterPro" id="IPR036427">
    <property type="entry name" value="Bromodomain-like_sf"/>
</dbReference>
<dbReference type="PRINTS" id="PR00503">
    <property type="entry name" value="BROMODOMAIN"/>
</dbReference>
<dbReference type="PROSITE" id="PS50014">
    <property type="entry name" value="BROMODOMAIN_2"/>
    <property type="match status" value="1"/>
</dbReference>
<dbReference type="InterPro" id="IPR001487">
    <property type="entry name" value="Bromodomain"/>
</dbReference>
<dbReference type="AlphaFoldDB" id="A0A6J5VQJ1"/>
<keyword evidence="1 2" id="KW-0103">Bromodomain</keyword>
<dbReference type="Pfam" id="PF00439">
    <property type="entry name" value="Bromodomain"/>
    <property type="match status" value="1"/>
</dbReference>
<feature type="domain" description="Bromo" evidence="4">
    <location>
        <begin position="186"/>
        <end position="259"/>
    </location>
</feature>
<gene>
    <name evidence="5" type="ORF">CURHAP_LOCUS48633</name>
</gene>
<dbReference type="Gene3D" id="1.20.920.10">
    <property type="entry name" value="Bromodomain-like"/>
    <property type="match status" value="1"/>
</dbReference>
<evidence type="ECO:0000256" key="2">
    <source>
        <dbReference type="PROSITE-ProRule" id="PRU00035"/>
    </source>
</evidence>
<feature type="region of interest" description="Disordered" evidence="3">
    <location>
        <begin position="116"/>
        <end position="151"/>
    </location>
</feature>
<name>A0A6J5VQJ1_PRUAR</name>
<accession>A0A6J5VQJ1</accession>
<dbReference type="Proteomes" id="UP000507222">
    <property type="component" value="Unassembled WGS sequence"/>
</dbReference>
<evidence type="ECO:0000256" key="3">
    <source>
        <dbReference type="SAM" id="MobiDB-lite"/>
    </source>
</evidence>
<dbReference type="SMART" id="SM00297">
    <property type="entry name" value="BROMO"/>
    <property type="match status" value="1"/>
</dbReference>
<evidence type="ECO:0000259" key="4">
    <source>
        <dbReference type="PROSITE" id="PS50014"/>
    </source>
</evidence>
<feature type="region of interest" description="Disordered" evidence="3">
    <location>
        <begin position="281"/>
        <end position="301"/>
    </location>
</feature>
<organism evidence="5 6">
    <name type="scientific">Prunus armeniaca</name>
    <name type="common">Apricot</name>
    <name type="synonym">Armeniaca vulgaris</name>
    <dbReference type="NCBI Taxonomy" id="36596"/>
    <lineage>
        <taxon>Eukaryota</taxon>
        <taxon>Viridiplantae</taxon>
        <taxon>Streptophyta</taxon>
        <taxon>Embryophyta</taxon>
        <taxon>Tracheophyta</taxon>
        <taxon>Spermatophyta</taxon>
        <taxon>Magnoliopsida</taxon>
        <taxon>eudicotyledons</taxon>
        <taxon>Gunneridae</taxon>
        <taxon>Pentapetalae</taxon>
        <taxon>rosids</taxon>
        <taxon>fabids</taxon>
        <taxon>Rosales</taxon>
        <taxon>Rosaceae</taxon>
        <taxon>Amygdaloideae</taxon>
        <taxon>Amygdaleae</taxon>
        <taxon>Prunus</taxon>
    </lineage>
</organism>